<dbReference type="Proteomes" id="UP000246740">
    <property type="component" value="Unassembled WGS sequence"/>
</dbReference>
<reference evidence="2 3" key="1">
    <citation type="journal article" date="2018" name="Mol. Biol. Evol.">
        <title>Broad Genomic Sampling Reveals a Smut Pathogenic Ancestry of the Fungal Clade Ustilaginomycotina.</title>
        <authorList>
            <person name="Kijpornyongpan T."/>
            <person name="Mondo S.J."/>
            <person name="Barry K."/>
            <person name="Sandor L."/>
            <person name="Lee J."/>
            <person name="Lipzen A."/>
            <person name="Pangilinan J."/>
            <person name="LaButti K."/>
            <person name="Hainaut M."/>
            <person name="Henrissat B."/>
            <person name="Grigoriev I.V."/>
            <person name="Spatafora J.W."/>
            <person name="Aime M.C."/>
        </authorList>
    </citation>
    <scope>NUCLEOTIDE SEQUENCE [LARGE SCALE GENOMIC DNA]</scope>
    <source>
        <strain evidence="2 3">MCA 3645</strain>
    </source>
</reference>
<dbReference type="AlphaFoldDB" id="A0A317XKI4"/>
<name>A0A317XKI4_9BASI</name>
<keyword evidence="3" id="KW-1185">Reference proteome</keyword>
<keyword evidence="1" id="KW-1133">Transmembrane helix</keyword>
<organism evidence="2 3">
    <name type="scientific">Testicularia cyperi</name>
    <dbReference type="NCBI Taxonomy" id="1882483"/>
    <lineage>
        <taxon>Eukaryota</taxon>
        <taxon>Fungi</taxon>
        <taxon>Dikarya</taxon>
        <taxon>Basidiomycota</taxon>
        <taxon>Ustilaginomycotina</taxon>
        <taxon>Ustilaginomycetes</taxon>
        <taxon>Ustilaginales</taxon>
        <taxon>Anthracoideaceae</taxon>
        <taxon>Testicularia</taxon>
    </lineage>
</organism>
<feature type="transmembrane region" description="Helical" evidence="1">
    <location>
        <begin position="50"/>
        <end position="70"/>
    </location>
</feature>
<evidence type="ECO:0000256" key="1">
    <source>
        <dbReference type="SAM" id="Phobius"/>
    </source>
</evidence>
<evidence type="ECO:0000313" key="2">
    <source>
        <dbReference type="EMBL" id="PWY98825.1"/>
    </source>
</evidence>
<sequence length="120" mass="12976">MAKVQSLTQYVCVQLTATYSGMPDPFARCRSDGPLQLSVPVAVIQGQRSYRAVLCCAVLCCAVLCCAVLYRAVAGVRVQYAIADEELPTLATVYFLQLHLLPPTSDPHKLDSNRTQGAAD</sequence>
<proteinExistence type="predicted"/>
<gene>
    <name evidence="2" type="ORF">BCV70DRAFT_207565</name>
</gene>
<keyword evidence="1" id="KW-0812">Transmembrane</keyword>
<protein>
    <submittedName>
        <fullName evidence="2">Uncharacterized protein</fullName>
    </submittedName>
</protein>
<keyword evidence="1" id="KW-0472">Membrane</keyword>
<evidence type="ECO:0000313" key="3">
    <source>
        <dbReference type="Proteomes" id="UP000246740"/>
    </source>
</evidence>
<accession>A0A317XKI4</accession>
<dbReference type="InParanoid" id="A0A317XKI4"/>
<dbReference type="EMBL" id="KZ819197">
    <property type="protein sequence ID" value="PWY98825.1"/>
    <property type="molecule type" value="Genomic_DNA"/>
</dbReference>